<dbReference type="OrthoDB" id="9801699at2"/>
<feature type="domain" description="FAD dependent oxidoreductase" evidence="6">
    <location>
        <begin position="6"/>
        <end position="392"/>
    </location>
</feature>
<dbReference type="EMBL" id="MASU01000020">
    <property type="protein sequence ID" value="PXY18551.1"/>
    <property type="molecule type" value="Genomic_DNA"/>
</dbReference>
<protein>
    <submittedName>
        <fullName evidence="7">Hydroxyglutarate oxidase</fullName>
    </submittedName>
</protein>
<keyword evidence="3" id="KW-0274">FAD</keyword>
<accession>A0A318LYV3</accession>
<reference evidence="7 8" key="1">
    <citation type="submission" date="2016-07" db="EMBL/GenBank/DDBJ databases">
        <title>Draft genome sequence of Prauserella sp. YIM 121212, isolated from alkaline soil.</title>
        <authorList>
            <person name="Ruckert C."/>
            <person name="Albersmeier A."/>
            <person name="Jiang C.-L."/>
            <person name="Jiang Y."/>
            <person name="Kalinowski J."/>
            <person name="Schneider O."/>
            <person name="Winkler A."/>
            <person name="Zotchev S.B."/>
        </authorList>
    </citation>
    <scope>NUCLEOTIDE SEQUENCE [LARGE SCALE GENOMIC DNA]</scope>
    <source>
        <strain evidence="7 8">YIM 121212</strain>
    </source>
</reference>
<evidence type="ECO:0000256" key="1">
    <source>
        <dbReference type="ARBA" id="ARBA00001974"/>
    </source>
</evidence>
<proteinExistence type="inferred from homology"/>
<keyword evidence="8" id="KW-1185">Reference proteome</keyword>
<dbReference type="GO" id="GO:0005737">
    <property type="term" value="C:cytoplasm"/>
    <property type="evidence" value="ECO:0007669"/>
    <property type="project" value="TreeGrafter"/>
</dbReference>
<dbReference type="PANTHER" id="PTHR43104:SF2">
    <property type="entry name" value="L-2-HYDROXYGLUTARATE DEHYDROGENASE, MITOCHONDRIAL"/>
    <property type="match status" value="1"/>
</dbReference>
<dbReference type="InterPro" id="IPR036188">
    <property type="entry name" value="FAD/NAD-bd_sf"/>
</dbReference>
<evidence type="ECO:0000256" key="3">
    <source>
        <dbReference type="ARBA" id="ARBA00022827"/>
    </source>
</evidence>
<dbReference type="AlphaFoldDB" id="A0A318LYV3"/>
<comment type="similarity">
    <text evidence="5">Belongs to the L2HGDH family.</text>
</comment>
<dbReference type="Gene3D" id="3.50.50.60">
    <property type="entry name" value="FAD/NAD(P)-binding domain"/>
    <property type="match status" value="1"/>
</dbReference>
<evidence type="ECO:0000256" key="4">
    <source>
        <dbReference type="ARBA" id="ARBA00023002"/>
    </source>
</evidence>
<dbReference type="InterPro" id="IPR006076">
    <property type="entry name" value="FAD-dep_OxRdtase"/>
</dbReference>
<dbReference type="Gene3D" id="3.30.9.10">
    <property type="entry name" value="D-Amino Acid Oxidase, subunit A, domain 2"/>
    <property type="match status" value="1"/>
</dbReference>
<evidence type="ECO:0000256" key="5">
    <source>
        <dbReference type="ARBA" id="ARBA00037941"/>
    </source>
</evidence>
<organism evidence="7 8">
    <name type="scientific">Prauserella flavalba</name>
    <dbReference type="NCBI Taxonomy" id="1477506"/>
    <lineage>
        <taxon>Bacteria</taxon>
        <taxon>Bacillati</taxon>
        <taxon>Actinomycetota</taxon>
        <taxon>Actinomycetes</taxon>
        <taxon>Pseudonocardiales</taxon>
        <taxon>Pseudonocardiaceae</taxon>
        <taxon>Prauserella</taxon>
    </lineage>
</organism>
<dbReference type="PANTHER" id="PTHR43104">
    <property type="entry name" value="L-2-HYDROXYGLUTARATE DEHYDROGENASE, MITOCHONDRIAL"/>
    <property type="match status" value="1"/>
</dbReference>
<dbReference type="SUPFAM" id="SSF51905">
    <property type="entry name" value="FAD/NAD(P)-binding domain"/>
    <property type="match status" value="1"/>
</dbReference>
<name>A0A318LYV3_9PSEU</name>
<comment type="caution">
    <text evidence="7">The sequence shown here is derived from an EMBL/GenBank/DDBJ whole genome shotgun (WGS) entry which is preliminary data.</text>
</comment>
<evidence type="ECO:0000313" key="8">
    <source>
        <dbReference type="Proteomes" id="UP000247892"/>
    </source>
</evidence>
<dbReference type="GO" id="GO:0047545">
    <property type="term" value="F:(S)-2-hydroxyglutarate dehydrogenase activity"/>
    <property type="evidence" value="ECO:0007669"/>
    <property type="project" value="TreeGrafter"/>
</dbReference>
<evidence type="ECO:0000256" key="2">
    <source>
        <dbReference type="ARBA" id="ARBA00022630"/>
    </source>
</evidence>
<comment type="cofactor">
    <cofactor evidence="1">
        <name>FAD</name>
        <dbReference type="ChEBI" id="CHEBI:57692"/>
    </cofactor>
</comment>
<sequence>MSRAVDVAVIGGGVLGLATARAVLLADPRRSVTVLEKEPRWGAHQSGHNSNVIHSGLYYRPGSLKARLARAGGEAMIRYCERHDVPVRRTGKIVVATAEKQLPRLDMLAERGQANGVTVRRLGRREIAEQEPNVAGIAALAIAETAMTDFGAVCRAMADELTGLGATLRTNAPALSFAGGGDRTVIHTDGEELRARVLVNCAGLHSDVVARAAGDHPTVRIMPFRGEYTEVRPGRRDVVSNPVYPVPDPDLPFLGVHVTPMLDGSVHVGPNAVPAFAREGYRWRDVDRHLLAQLARDPALRGLARRYWRYGLTEMARSLVWRLYVREVRKLVPTLGGEDLRRHGSGVRAQAVRDNGELVDDFVIDRTARAIHVLNAPSPAATSSLHIGAHIAADVFEHLGENDLARTVRADTAAA</sequence>
<evidence type="ECO:0000259" key="6">
    <source>
        <dbReference type="Pfam" id="PF01266"/>
    </source>
</evidence>
<dbReference type="RefSeq" id="WP_110343553.1">
    <property type="nucleotide sequence ID" value="NZ_MASU01000020.1"/>
</dbReference>
<dbReference type="Proteomes" id="UP000247892">
    <property type="component" value="Unassembled WGS sequence"/>
</dbReference>
<keyword evidence="4" id="KW-0560">Oxidoreductase</keyword>
<gene>
    <name evidence="7" type="ORF">BA062_35075</name>
</gene>
<dbReference type="NCBIfam" id="NF008726">
    <property type="entry name" value="PRK11728.1"/>
    <property type="match status" value="1"/>
</dbReference>
<keyword evidence="2" id="KW-0285">Flavoprotein</keyword>
<evidence type="ECO:0000313" key="7">
    <source>
        <dbReference type="EMBL" id="PXY18551.1"/>
    </source>
</evidence>
<dbReference type="Pfam" id="PF01266">
    <property type="entry name" value="DAO"/>
    <property type="match status" value="1"/>
</dbReference>